<keyword evidence="6" id="KW-1185">Reference proteome</keyword>
<evidence type="ECO:0000313" key="6">
    <source>
        <dbReference type="Proteomes" id="UP000010552"/>
    </source>
</evidence>
<dbReference type="InterPro" id="IPR050831">
    <property type="entry name" value="CEA_cell_adhesion"/>
</dbReference>
<dbReference type="Gene3D" id="2.60.40.10">
    <property type="entry name" value="Immunoglobulins"/>
    <property type="match status" value="1"/>
</dbReference>
<protein>
    <submittedName>
        <fullName evidence="5">Carcinoembryonic antigen-related cell adhesion molecule 3</fullName>
    </submittedName>
</protein>
<evidence type="ECO:0000256" key="1">
    <source>
        <dbReference type="ARBA" id="ARBA00022729"/>
    </source>
</evidence>
<dbReference type="PANTHER" id="PTHR44427:SF1">
    <property type="entry name" value="CARCINOEMBRYONIC ANTIGEN-RELATED CELL ADHESION MOLECULE 1"/>
    <property type="match status" value="1"/>
</dbReference>
<dbReference type="GO" id="GO:0009986">
    <property type="term" value="C:cell surface"/>
    <property type="evidence" value="ECO:0007669"/>
    <property type="project" value="TreeGrafter"/>
</dbReference>
<dbReference type="InParanoid" id="L5L6B2"/>
<dbReference type="AlphaFoldDB" id="L5L6B2"/>
<feature type="signal peptide" evidence="4">
    <location>
        <begin position="1"/>
        <end position="34"/>
    </location>
</feature>
<dbReference type="PANTHER" id="PTHR44427">
    <property type="entry name" value="CARCINOEMBRYONIC ANTIGEN-RELATED CELL ADHESION MOLECULE 19"/>
    <property type="match status" value="1"/>
</dbReference>
<dbReference type="STRING" id="9402.L5L6B2"/>
<feature type="chain" id="PRO_5003969994" evidence="4">
    <location>
        <begin position="35"/>
        <end position="136"/>
    </location>
</feature>
<keyword evidence="1 4" id="KW-0732">Signal</keyword>
<dbReference type="EMBL" id="KB030294">
    <property type="protein sequence ID" value="ELK18806.1"/>
    <property type="molecule type" value="Genomic_DNA"/>
</dbReference>
<evidence type="ECO:0000256" key="2">
    <source>
        <dbReference type="ARBA" id="ARBA00023180"/>
    </source>
</evidence>
<sequence length="136" mass="14818">MEPPSASAPRWCVPWMGVLLAVSLLTFWNPPATAQLTIVPTSAPEGKDVLLLAHNLPEDLLGYMWYKEEGQDSNRLIASHGINTRSHPHPCEGNLQPQDLGVVLAMVSQLRLKEAGQASEVKCAHMASLVTMIPDL</sequence>
<dbReference type="GO" id="GO:1990782">
    <property type="term" value="F:protein tyrosine kinase binding"/>
    <property type="evidence" value="ECO:0007669"/>
    <property type="project" value="TreeGrafter"/>
</dbReference>
<gene>
    <name evidence="5" type="ORF">PAL_GLEAN10000228</name>
</gene>
<dbReference type="GO" id="GO:0002682">
    <property type="term" value="P:regulation of immune system process"/>
    <property type="evidence" value="ECO:0007669"/>
    <property type="project" value="TreeGrafter"/>
</dbReference>
<organism evidence="5 6">
    <name type="scientific">Pteropus alecto</name>
    <name type="common">Black flying fox</name>
    <dbReference type="NCBI Taxonomy" id="9402"/>
    <lineage>
        <taxon>Eukaryota</taxon>
        <taxon>Metazoa</taxon>
        <taxon>Chordata</taxon>
        <taxon>Craniata</taxon>
        <taxon>Vertebrata</taxon>
        <taxon>Euteleostomi</taxon>
        <taxon>Mammalia</taxon>
        <taxon>Eutheria</taxon>
        <taxon>Laurasiatheria</taxon>
        <taxon>Chiroptera</taxon>
        <taxon>Yinpterochiroptera</taxon>
        <taxon>Pteropodoidea</taxon>
        <taxon>Pteropodidae</taxon>
        <taxon>Pteropodinae</taxon>
        <taxon>Pteropus</taxon>
    </lineage>
</organism>
<keyword evidence="2" id="KW-0325">Glycoprotein</keyword>
<evidence type="ECO:0000256" key="3">
    <source>
        <dbReference type="ARBA" id="ARBA00023319"/>
    </source>
</evidence>
<accession>L5L6B2</accession>
<keyword evidence="3" id="KW-0393">Immunoglobulin domain</keyword>
<dbReference type="InterPro" id="IPR013783">
    <property type="entry name" value="Ig-like_fold"/>
</dbReference>
<evidence type="ECO:0000313" key="5">
    <source>
        <dbReference type="EMBL" id="ELK18806.1"/>
    </source>
</evidence>
<dbReference type="GO" id="GO:0007165">
    <property type="term" value="P:signal transduction"/>
    <property type="evidence" value="ECO:0007669"/>
    <property type="project" value="TreeGrafter"/>
</dbReference>
<dbReference type="Proteomes" id="UP000010552">
    <property type="component" value="Unassembled WGS sequence"/>
</dbReference>
<name>L5L6B2_PTEAL</name>
<reference evidence="6" key="1">
    <citation type="journal article" date="2013" name="Science">
        <title>Comparative analysis of bat genomes provides insight into the evolution of flight and immunity.</title>
        <authorList>
            <person name="Zhang G."/>
            <person name="Cowled C."/>
            <person name="Shi Z."/>
            <person name="Huang Z."/>
            <person name="Bishop-Lilly K.A."/>
            <person name="Fang X."/>
            <person name="Wynne J.W."/>
            <person name="Xiong Z."/>
            <person name="Baker M.L."/>
            <person name="Zhao W."/>
            <person name="Tachedjian M."/>
            <person name="Zhu Y."/>
            <person name="Zhou P."/>
            <person name="Jiang X."/>
            <person name="Ng J."/>
            <person name="Yang L."/>
            <person name="Wu L."/>
            <person name="Xiao J."/>
            <person name="Feng Y."/>
            <person name="Chen Y."/>
            <person name="Sun X."/>
            <person name="Zhang Y."/>
            <person name="Marsh G.A."/>
            <person name="Crameri G."/>
            <person name="Broder C.C."/>
            <person name="Frey K.G."/>
            <person name="Wang L.F."/>
            <person name="Wang J."/>
        </authorList>
    </citation>
    <scope>NUCLEOTIDE SEQUENCE [LARGE SCALE GENOMIC DNA]</scope>
</reference>
<proteinExistence type="predicted"/>
<evidence type="ECO:0000256" key="4">
    <source>
        <dbReference type="SAM" id="SignalP"/>
    </source>
</evidence>
<dbReference type="GO" id="GO:0005886">
    <property type="term" value="C:plasma membrane"/>
    <property type="evidence" value="ECO:0007669"/>
    <property type="project" value="TreeGrafter"/>
</dbReference>